<proteinExistence type="predicted"/>
<dbReference type="PANTHER" id="PTHR30086">
    <property type="entry name" value="ARGININE EXPORTER PROTEIN ARGO"/>
    <property type="match status" value="1"/>
</dbReference>
<evidence type="ECO:0000256" key="4">
    <source>
        <dbReference type="ARBA" id="ARBA00022989"/>
    </source>
</evidence>
<evidence type="ECO:0000256" key="5">
    <source>
        <dbReference type="ARBA" id="ARBA00023136"/>
    </source>
</evidence>
<dbReference type="Pfam" id="PF01810">
    <property type="entry name" value="LysE"/>
    <property type="match status" value="1"/>
</dbReference>
<feature type="transmembrane region" description="Helical" evidence="6">
    <location>
        <begin position="174"/>
        <end position="196"/>
    </location>
</feature>
<feature type="transmembrane region" description="Helical" evidence="6">
    <location>
        <begin position="72"/>
        <end position="89"/>
    </location>
</feature>
<keyword evidence="2" id="KW-1003">Cell membrane</keyword>
<protein>
    <submittedName>
        <fullName evidence="7">LysE family translocator</fullName>
    </submittedName>
</protein>
<accession>A0ABV0M2V0</accession>
<evidence type="ECO:0000256" key="3">
    <source>
        <dbReference type="ARBA" id="ARBA00022692"/>
    </source>
</evidence>
<feature type="transmembrane region" description="Helical" evidence="6">
    <location>
        <begin position="119"/>
        <end position="135"/>
    </location>
</feature>
<evidence type="ECO:0000256" key="6">
    <source>
        <dbReference type="SAM" id="Phobius"/>
    </source>
</evidence>
<evidence type="ECO:0000256" key="2">
    <source>
        <dbReference type="ARBA" id="ARBA00022475"/>
    </source>
</evidence>
<name>A0ABV0M2V0_9HYPH</name>
<evidence type="ECO:0000313" key="7">
    <source>
        <dbReference type="EMBL" id="MEQ1406165.1"/>
    </source>
</evidence>
<comment type="caution">
    <text evidence="7">The sequence shown here is derived from an EMBL/GenBank/DDBJ whole genome shotgun (WGS) entry which is preliminary data.</text>
</comment>
<gene>
    <name evidence="7" type="ORF">ABK249_14595</name>
</gene>
<sequence length="197" mass="20219">MDNIVTFLGAAFALTGSPGPNTLSIAAAGAAFGARRSLGYMVGLLAGMIVVMSAVAAGLTSLVLAIPNMLQVLALLAVVYFLYLAWKIATAPPIGEETAAGRAPTFPGGVFLSLVNPKAYAAMGALFSGFTLAVADPATDAFFKIAVLTLVIAAVNLAWLSAGATLTRLFRDPLANRIVNIIFAALLLLSLLPALIR</sequence>
<evidence type="ECO:0000256" key="1">
    <source>
        <dbReference type="ARBA" id="ARBA00004651"/>
    </source>
</evidence>
<reference evidence="7 8" key="1">
    <citation type="submission" date="2024-05" db="EMBL/GenBank/DDBJ databases">
        <title>Neorhizobium sp. Rsf11, a plant growth promoting and heavy metal resistant PAH-degrader.</title>
        <authorList>
            <person name="Golubev S.N."/>
            <person name="Muratova A.Y."/>
            <person name="Markelova M.I."/>
        </authorList>
    </citation>
    <scope>NUCLEOTIDE SEQUENCE [LARGE SCALE GENOMIC DNA]</scope>
    <source>
        <strain evidence="7 8">Rsf11</strain>
    </source>
</reference>
<keyword evidence="3 6" id="KW-0812">Transmembrane</keyword>
<dbReference type="PANTHER" id="PTHR30086:SF20">
    <property type="entry name" value="ARGININE EXPORTER PROTEIN ARGO-RELATED"/>
    <property type="match status" value="1"/>
</dbReference>
<organism evidence="7 8">
    <name type="scientific">Neorhizobium phenanthreniclasticum</name>
    <dbReference type="NCBI Taxonomy" id="3157917"/>
    <lineage>
        <taxon>Bacteria</taxon>
        <taxon>Pseudomonadati</taxon>
        <taxon>Pseudomonadota</taxon>
        <taxon>Alphaproteobacteria</taxon>
        <taxon>Hyphomicrobiales</taxon>
        <taxon>Rhizobiaceae</taxon>
        <taxon>Rhizobium/Agrobacterium group</taxon>
        <taxon>Neorhizobium</taxon>
    </lineage>
</organism>
<dbReference type="Proteomes" id="UP001496627">
    <property type="component" value="Unassembled WGS sequence"/>
</dbReference>
<comment type="subcellular location">
    <subcellularLocation>
        <location evidence="1">Cell membrane</location>
        <topology evidence="1">Multi-pass membrane protein</topology>
    </subcellularLocation>
</comment>
<keyword evidence="5 6" id="KW-0472">Membrane</keyword>
<feature type="transmembrane region" description="Helical" evidence="6">
    <location>
        <begin position="43"/>
        <end position="65"/>
    </location>
</feature>
<dbReference type="EMBL" id="JBEAAL010000009">
    <property type="protein sequence ID" value="MEQ1406165.1"/>
    <property type="molecule type" value="Genomic_DNA"/>
</dbReference>
<keyword evidence="4 6" id="KW-1133">Transmembrane helix</keyword>
<evidence type="ECO:0000313" key="8">
    <source>
        <dbReference type="Proteomes" id="UP001496627"/>
    </source>
</evidence>
<keyword evidence="8" id="KW-1185">Reference proteome</keyword>
<dbReference type="RefSeq" id="WP_037150061.1">
    <property type="nucleotide sequence ID" value="NZ_JBEAAL010000009.1"/>
</dbReference>
<dbReference type="InterPro" id="IPR001123">
    <property type="entry name" value="LeuE-type"/>
</dbReference>
<feature type="transmembrane region" description="Helical" evidence="6">
    <location>
        <begin position="142"/>
        <end position="162"/>
    </location>
</feature>